<name>A0A0F7LAU3_9VIRU</name>
<feature type="domain" description="Crassvirus muzzle protein N-terminal region" evidence="1">
    <location>
        <begin position="8"/>
        <end position="209"/>
    </location>
</feature>
<organism evidence="2">
    <name type="scientific">uncultured marine virus</name>
    <dbReference type="NCBI Taxonomy" id="186617"/>
    <lineage>
        <taxon>Viruses</taxon>
        <taxon>environmental samples</taxon>
    </lineage>
</organism>
<accession>A0A0F7LAU3</accession>
<sequence length="1083" mass="120942">MAQIKNTFVKSKMNRDMDARLMPNGEYREGRNINISKSEGSDVGALENVKGNASVLPGFINRLNATLTPNEKPLEIIGMFTHEDSSSIYMFLTTFTDASKNQLDNHASVFNSHCYITRTNYNGVLTLPPENRFESTILVEGSFLNFSKTHPILGFNIIEDVMFWTDNRNQPRKLNIEKASENAFLDTSKRYYYNEDQISVAKYFPFKAMSLIKQVSASDFESTVKTTTTEWLPTSLIAPLKLIYDNGDERVLEFTTAINPPTPIPVGDAIWTGLDGTNNEIKNFFKKNSGADYPIVRIKNISNPGAKDYYIYQNYGQTVEVAENKSNLTTVASVPVDWAEPGDFIAFQLANPEYDATFDGDREFLKDKFPRFSYRFKYIDNEYSLMAPFTQPVFVPAQYGSFTFGDEDIAGLTTELGFFENRASEIGLVINLPYYPGVDYQGAVPNINGALQRELHIKEIEILFKSSSDNNVYSIESINIEKGVSNSNLVLPQGINSDRRNQFIYYYKGSKPYKVLPESDVTRVNDIVPVKAYSQETSGNRIMYGNYVDNHALPPNLYYDVTSSNKVGSFSPMYNVNANPPIATNLNNKIKEYYNASLKQGRTYQVGVVLSDRYGRQSTVMISSSTEPFGDGTRDRSTVYAPYDNTGATDVLGFFGNSLKVDFYQPIPDLFGKGSYYTLNYPGLYNKNLRPNGWYSYKIVVKQQEQEYYNVFVPGSMSGNVTYVNDYTKLNYSNTWGTANLSLFGDNINKIPRDMTNVGPTDRIYGSKESLYFRVVQPNYEYSATPPLTVDVNRWNSRQTQLPLLESPVISIQPFLDMGKWTTQKGAVTTAPSPTDPTVLNYVNSISYPGGYRNSSNDYIGGTVDPLVKSDNNPFVATVDNSKNKDRVGFFNTQQTSTSPTDIAEFSKSLIVAETKPKNSNLELYWETSTSGLISELNASVITGGSSTAPEDISTFSFRGSEDVVYDGTTIDKSLLASNLQIVTRAGSITSNPDSEIILQSVVGVSGNNENDVSDIFVLTKDTSTTVPTYNIKLNQALPAGTSGYVPNSGLFFDPDFPGNWGNMEFKFTFKLRIGTEETTTVS</sequence>
<reference evidence="2" key="1">
    <citation type="journal article" date="2015" name="Front. Microbiol.">
        <title>Combining genomic sequencing methods to explore viral diversity and reveal potential virus-host interactions.</title>
        <authorList>
            <person name="Chow C.E."/>
            <person name="Winget D.M."/>
            <person name="White R.A.III."/>
            <person name="Hallam S.J."/>
            <person name="Suttle C.A."/>
        </authorList>
    </citation>
    <scope>NUCLEOTIDE SEQUENCE</scope>
    <source>
        <strain evidence="2">Oxic3_1</strain>
    </source>
</reference>
<protein>
    <recommendedName>
        <fullName evidence="1">Crassvirus muzzle protein N-terminal region domain-containing protein</fullName>
    </recommendedName>
</protein>
<reference evidence="2" key="2">
    <citation type="submission" date="2015-03" db="EMBL/GenBank/DDBJ databases">
        <authorList>
            <person name="Chow C.-E.T."/>
            <person name="Winget D.M."/>
            <person name="White R.A.III."/>
            <person name="Hallam S.J."/>
            <person name="Suttle C.A."/>
        </authorList>
    </citation>
    <scope>NUCLEOTIDE SEQUENCE</scope>
    <source>
        <strain evidence="2">Oxic3_1</strain>
    </source>
</reference>
<evidence type="ECO:0000259" key="1">
    <source>
        <dbReference type="Pfam" id="PF25731"/>
    </source>
</evidence>
<dbReference type="Pfam" id="PF25731">
    <property type="entry name" value="crAss_MUZ"/>
    <property type="match status" value="1"/>
</dbReference>
<dbReference type="InterPro" id="IPR057889">
    <property type="entry name" value="crAss_MUZ_N"/>
</dbReference>
<proteinExistence type="predicted"/>
<evidence type="ECO:0000313" key="2">
    <source>
        <dbReference type="EMBL" id="AKH48678.1"/>
    </source>
</evidence>
<dbReference type="EMBL" id="KR029607">
    <property type="protein sequence ID" value="AKH48678.1"/>
    <property type="molecule type" value="Genomic_DNA"/>
</dbReference>